<evidence type="ECO:0000256" key="2">
    <source>
        <dbReference type="SAM" id="SignalP"/>
    </source>
</evidence>
<feature type="chain" id="PRO_5047491859" evidence="2">
    <location>
        <begin position="23"/>
        <end position="396"/>
    </location>
</feature>
<keyword evidence="8" id="KW-1185">Reference proteome</keyword>
<dbReference type="Gene3D" id="2.40.30.170">
    <property type="match status" value="1"/>
</dbReference>
<dbReference type="SUPFAM" id="SSF111369">
    <property type="entry name" value="HlyD-like secretion proteins"/>
    <property type="match status" value="1"/>
</dbReference>
<dbReference type="RefSeq" id="WP_277579288.1">
    <property type="nucleotide sequence ID" value="NZ_JANRMI010000004.1"/>
</dbReference>
<feature type="domain" description="Multidrug resistance protein MdtA-like beta-barrel" evidence="5">
    <location>
        <begin position="204"/>
        <end position="292"/>
    </location>
</feature>
<dbReference type="Pfam" id="PF25876">
    <property type="entry name" value="HH_MFP_RND"/>
    <property type="match status" value="1"/>
</dbReference>
<dbReference type="Proteomes" id="UP001152321">
    <property type="component" value="Unassembled WGS sequence"/>
</dbReference>
<dbReference type="Pfam" id="PF25944">
    <property type="entry name" value="Beta-barrel_RND"/>
    <property type="match status" value="1"/>
</dbReference>
<evidence type="ECO:0000313" key="8">
    <source>
        <dbReference type="Proteomes" id="UP001152321"/>
    </source>
</evidence>
<dbReference type="InterPro" id="IPR058637">
    <property type="entry name" value="YknX-like_C"/>
</dbReference>
<dbReference type="NCBIfam" id="TIGR01730">
    <property type="entry name" value="RND_mfp"/>
    <property type="match status" value="1"/>
</dbReference>
<feature type="domain" description="Multidrug resistance protein MdtA-like alpha-helical hairpin" evidence="3">
    <location>
        <begin position="97"/>
        <end position="166"/>
    </location>
</feature>
<comment type="caution">
    <text evidence="7">The sequence shown here is derived from an EMBL/GenBank/DDBJ whole genome shotgun (WGS) entry which is preliminary data.</text>
</comment>
<keyword evidence="2" id="KW-0732">Signal</keyword>
<dbReference type="Gene3D" id="2.40.50.100">
    <property type="match status" value="1"/>
</dbReference>
<protein>
    <submittedName>
        <fullName evidence="7">Efflux RND transporter periplasmic adaptor subunit</fullName>
    </submittedName>
</protein>
<evidence type="ECO:0000259" key="3">
    <source>
        <dbReference type="Pfam" id="PF25876"/>
    </source>
</evidence>
<dbReference type="PANTHER" id="PTHR30158">
    <property type="entry name" value="ACRA/E-RELATED COMPONENT OF DRUG EFFLUX TRANSPORTER"/>
    <property type="match status" value="1"/>
</dbReference>
<proteinExistence type="inferred from homology"/>
<accession>A0ABT6DMT2</accession>
<dbReference type="InterPro" id="IPR058626">
    <property type="entry name" value="MdtA-like_b-barrel"/>
</dbReference>
<feature type="domain" description="Multidrug resistance protein MdtA-like barrel-sandwich hybrid" evidence="4">
    <location>
        <begin position="57"/>
        <end position="198"/>
    </location>
</feature>
<name>A0ABT6DMT2_9BACT</name>
<evidence type="ECO:0000313" key="7">
    <source>
        <dbReference type="EMBL" id="MDG0817817.1"/>
    </source>
</evidence>
<dbReference type="InterPro" id="IPR006143">
    <property type="entry name" value="RND_pump_MFP"/>
</dbReference>
<evidence type="ECO:0000259" key="6">
    <source>
        <dbReference type="Pfam" id="PF25989"/>
    </source>
</evidence>
<dbReference type="EMBL" id="JANRMI010000004">
    <property type="protein sequence ID" value="MDG0817817.1"/>
    <property type="molecule type" value="Genomic_DNA"/>
</dbReference>
<dbReference type="Gene3D" id="1.10.287.470">
    <property type="entry name" value="Helix hairpin bin"/>
    <property type="match status" value="1"/>
</dbReference>
<dbReference type="Pfam" id="PF25917">
    <property type="entry name" value="BSH_RND"/>
    <property type="match status" value="1"/>
</dbReference>
<dbReference type="Gene3D" id="2.40.420.20">
    <property type="match status" value="1"/>
</dbReference>
<sequence>MKHALRLFLISCLIVSCTKKTAQTPPQMIPEVTVVKVSPRTIPIVKEFVGQMSGIRDIQVRARVGGILLKRYYREGAKVKAGDLLFKIDPAPYQALLEQAQGEVSVNQARFTNSRQSLNRILPLYKENAVSQKDRDDAVADFNSSKSSLERAKAKLEEAKINLGYTTVSAPINGYTSKETVSEGSLIVVNSDQSLLTTISQIDPAYVNFSYTDNELLELRRLSALGKLSRPVDMTKLEVQVRLGDNSIYPQKGFMNFNDNIIDSTTGTVKARAIIDNPDGYLKPGQFVRVYVSGFSRTNTIAVPSKSIIQTQNGPIVFAVNSESKVQQVNIETGEEIGSEVVVNKGLRGGEYVVVEGAAKVRNGMQVKIVSGSTMAKANSIPVSLPNKEFQANTKY</sequence>
<feature type="domain" description="YknX-like C-terminal permuted SH3-like" evidence="6">
    <location>
        <begin position="301"/>
        <end position="369"/>
    </location>
</feature>
<dbReference type="InterPro" id="IPR058624">
    <property type="entry name" value="MdtA-like_HH"/>
</dbReference>
<feature type="signal peptide" evidence="2">
    <location>
        <begin position="1"/>
        <end position="22"/>
    </location>
</feature>
<dbReference type="InterPro" id="IPR058625">
    <property type="entry name" value="MdtA-like_BSH"/>
</dbReference>
<evidence type="ECO:0000259" key="5">
    <source>
        <dbReference type="Pfam" id="PF25944"/>
    </source>
</evidence>
<gene>
    <name evidence="7" type="ORF">NWE73_15655</name>
</gene>
<dbReference type="Pfam" id="PF25989">
    <property type="entry name" value="YknX_C"/>
    <property type="match status" value="1"/>
</dbReference>
<organism evidence="7 8">
    <name type="scientific">Bdellovibrio svalbardensis</name>
    <dbReference type="NCBI Taxonomy" id="2972972"/>
    <lineage>
        <taxon>Bacteria</taxon>
        <taxon>Pseudomonadati</taxon>
        <taxon>Bdellovibrionota</taxon>
        <taxon>Bdellovibrionia</taxon>
        <taxon>Bdellovibrionales</taxon>
        <taxon>Pseudobdellovibrionaceae</taxon>
        <taxon>Bdellovibrio</taxon>
    </lineage>
</organism>
<evidence type="ECO:0000256" key="1">
    <source>
        <dbReference type="ARBA" id="ARBA00009477"/>
    </source>
</evidence>
<evidence type="ECO:0000259" key="4">
    <source>
        <dbReference type="Pfam" id="PF25917"/>
    </source>
</evidence>
<dbReference type="PROSITE" id="PS51257">
    <property type="entry name" value="PROKAR_LIPOPROTEIN"/>
    <property type="match status" value="1"/>
</dbReference>
<reference evidence="7" key="1">
    <citation type="submission" date="2022-08" db="EMBL/GenBank/DDBJ databases">
        <title>Novel Bdellovibrio Species Isolated from Svalbard: Designation Bdellovibrio svalbardensis.</title>
        <authorList>
            <person name="Mitchell R.J."/>
            <person name="Choi S.Y."/>
        </authorList>
    </citation>
    <scope>NUCLEOTIDE SEQUENCE</scope>
    <source>
        <strain evidence="7">PAP01</strain>
    </source>
</reference>
<comment type="similarity">
    <text evidence="1">Belongs to the membrane fusion protein (MFP) (TC 8.A.1) family.</text>
</comment>